<evidence type="ECO:0000256" key="5">
    <source>
        <dbReference type="ARBA" id="ARBA00023136"/>
    </source>
</evidence>
<keyword evidence="7 8" id="KW-0066">ATP synthesis</keyword>
<keyword evidence="10" id="KW-1185">Reference proteome</keyword>
<evidence type="ECO:0000256" key="4">
    <source>
        <dbReference type="ARBA" id="ARBA00023065"/>
    </source>
</evidence>
<keyword evidence="2 8" id="KW-0813">Transport</keyword>
<evidence type="ECO:0000313" key="10">
    <source>
        <dbReference type="Proteomes" id="UP001158045"/>
    </source>
</evidence>
<accession>A0ABT6NDQ1</accession>
<comment type="function">
    <text evidence="8">This protein is part of the stalk that links CF(0) to CF(1). It either transmits conformational changes from CF(0) to CF(1) or is implicated in proton conduction.</text>
</comment>
<dbReference type="HAMAP" id="MF_01416">
    <property type="entry name" value="ATP_synth_delta_bact"/>
    <property type="match status" value="1"/>
</dbReference>
<dbReference type="PANTHER" id="PTHR11910">
    <property type="entry name" value="ATP SYNTHASE DELTA CHAIN"/>
    <property type="match status" value="1"/>
</dbReference>
<evidence type="ECO:0000256" key="7">
    <source>
        <dbReference type="ARBA" id="ARBA00023310"/>
    </source>
</evidence>
<comment type="caution">
    <text evidence="9">The sequence shown here is derived from an EMBL/GenBank/DDBJ whole genome shotgun (WGS) entry which is preliminary data.</text>
</comment>
<dbReference type="PROSITE" id="PS00389">
    <property type="entry name" value="ATPASE_DELTA"/>
    <property type="match status" value="1"/>
</dbReference>
<proteinExistence type="inferred from homology"/>
<dbReference type="InterPro" id="IPR000711">
    <property type="entry name" value="ATPase_OSCP/dsu"/>
</dbReference>
<name>A0ABT6NDQ1_9FIRM</name>
<reference evidence="9 10" key="1">
    <citation type="submission" date="2023-04" db="EMBL/GenBank/DDBJ databases">
        <title>Fusibacter bizertensis strain WBS, isolated from littoral bottom sediments of the Arctic seas - biochemical and genomic analysis.</title>
        <authorList>
            <person name="Brioukhanov A.L."/>
        </authorList>
    </citation>
    <scope>NUCLEOTIDE SEQUENCE [LARGE SCALE GENOMIC DNA]</scope>
    <source>
        <strain evidence="9 10">WBS</strain>
    </source>
</reference>
<evidence type="ECO:0000313" key="9">
    <source>
        <dbReference type="EMBL" id="MDH8678555.1"/>
    </source>
</evidence>
<keyword evidence="4 8" id="KW-0406">Ion transport</keyword>
<dbReference type="Gene3D" id="1.10.520.20">
    <property type="entry name" value="N-terminal domain of the delta subunit of the F1F0-ATP synthase"/>
    <property type="match status" value="1"/>
</dbReference>
<dbReference type="NCBIfam" id="TIGR01145">
    <property type="entry name" value="ATP_synt_delta"/>
    <property type="match status" value="1"/>
</dbReference>
<keyword evidence="5 8" id="KW-0472">Membrane</keyword>
<comment type="function">
    <text evidence="8">F(1)F(0) ATP synthase produces ATP from ADP in the presence of a proton or sodium gradient. F-type ATPases consist of two structural domains, F(1) containing the extramembraneous catalytic core and F(0) containing the membrane proton channel, linked together by a central stalk and a peripheral stalk. During catalysis, ATP synthesis in the catalytic domain of F(1) is coupled via a rotary mechanism of the central stalk subunits to proton translocation.</text>
</comment>
<comment type="subcellular location">
    <subcellularLocation>
        <location evidence="8">Cell membrane</location>
        <topology evidence="8">Peripheral membrane protein</topology>
    </subcellularLocation>
    <subcellularLocation>
        <location evidence="1">Membrane</location>
    </subcellularLocation>
</comment>
<sequence>MAELVSKTYSEAIFEIALEDGRLEAIQNEFEFVVATLKEYPEFYEILKTPKINGTEKKVVLVETFGEHVSQTLLNFLKIIIDKKRGTDILDIKVDFDARVDEYNGVAKATVESVVPLSEEQLKTLNHNLTKLTGKEVVISTMINPELLGGLVIKLGDKVIDGSVKFKLEGMLEGLAQIII</sequence>
<comment type="similarity">
    <text evidence="8">Belongs to the ATPase delta chain family.</text>
</comment>
<gene>
    <name evidence="8" type="primary">atpH</name>
    <name evidence="9" type="ORF">QE109_10380</name>
</gene>
<keyword evidence="8" id="KW-1003">Cell membrane</keyword>
<dbReference type="InterPro" id="IPR026015">
    <property type="entry name" value="ATP_synth_OSCP/delta_N_sf"/>
</dbReference>
<evidence type="ECO:0000256" key="6">
    <source>
        <dbReference type="ARBA" id="ARBA00023196"/>
    </source>
</evidence>
<dbReference type="InterPro" id="IPR020781">
    <property type="entry name" value="ATPase_OSCP/d_CS"/>
</dbReference>
<keyword evidence="3 8" id="KW-0375">Hydrogen ion transport</keyword>
<evidence type="ECO:0000256" key="2">
    <source>
        <dbReference type="ARBA" id="ARBA00022448"/>
    </source>
</evidence>
<keyword evidence="6 8" id="KW-0139">CF(1)</keyword>
<dbReference type="NCBIfam" id="NF004403">
    <property type="entry name" value="PRK05758.2-4"/>
    <property type="match status" value="1"/>
</dbReference>
<dbReference type="RefSeq" id="WP_281094407.1">
    <property type="nucleotide sequence ID" value="NZ_JARYZI010000006.1"/>
</dbReference>
<protein>
    <recommendedName>
        <fullName evidence="8">ATP synthase subunit delta</fullName>
    </recommendedName>
    <alternativeName>
        <fullName evidence="8">ATP synthase F(1) sector subunit delta</fullName>
    </alternativeName>
    <alternativeName>
        <fullName evidence="8">F-type ATPase subunit delta</fullName>
        <shortName evidence="8">F-ATPase subunit delta</shortName>
    </alternativeName>
</protein>
<organism evidence="9 10">
    <name type="scientific">Fusibacter bizertensis</name>
    <dbReference type="NCBI Taxonomy" id="1488331"/>
    <lineage>
        <taxon>Bacteria</taxon>
        <taxon>Bacillati</taxon>
        <taxon>Bacillota</taxon>
        <taxon>Clostridia</taxon>
        <taxon>Eubacteriales</taxon>
        <taxon>Eubacteriales Family XII. Incertae Sedis</taxon>
        <taxon>Fusibacter</taxon>
    </lineage>
</organism>
<evidence type="ECO:0000256" key="3">
    <source>
        <dbReference type="ARBA" id="ARBA00022781"/>
    </source>
</evidence>
<dbReference type="Proteomes" id="UP001158045">
    <property type="component" value="Unassembled WGS sequence"/>
</dbReference>
<dbReference type="PRINTS" id="PR00125">
    <property type="entry name" value="ATPASEDELTA"/>
</dbReference>
<dbReference type="EMBL" id="JARYZI010000006">
    <property type="protein sequence ID" value="MDH8678555.1"/>
    <property type="molecule type" value="Genomic_DNA"/>
</dbReference>
<dbReference type="SUPFAM" id="SSF47928">
    <property type="entry name" value="N-terminal domain of the delta subunit of the F1F0-ATP synthase"/>
    <property type="match status" value="1"/>
</dbReference>
<evidence type="ECO:0000256" key="8">
    <source>
        <dbReference type="HAMAP-Rule" id="MF_01416"/>
    </source>
</evidence>
<evidence type="ECO:0000256" key="1">
    <source>
        <dbReference type="ARBA" id="ARBA00004370"/>
    </source>
</evidence>
<dbReference type="Pfam" id="PF00213">
    <property type="entry name" value="OSCP"/>
    <property type="match status" value="1"/>
</dbReference>